<dbReference type="PANTHER" id="PTHR43278:SF2">
    <property type="entry name" value="IRON-SULFUR FLAVOPROTEIN"/>
    <property type="match status" value="1"/>
</dbReference>
<keyword evidence="1" id="KW-0285">Flavoprotein</keyword>
<evidence type="ECO:0000313" key="5">
    <source>
        <dbReference type="Proteomes" id="UP000016587"/>
    </source>
</evidence>
<proteinExistence type="predicted"/>
<dbReference type="EMBL" id="CP006585">
    <property type="protein sequence ID" value="AGW14448.1"/>
    <property type="molecule type" value="Genomic_DNA"/>
</dbReference>
<organism evidence="4 5">
    <name type="scientific">Megalodesulfovibrio gigas (strain ATCC 19364 / DSM 1382 / NCIMB 9332 / VKM B-1759)</name>
    <name type="common">Desulfovibrio gigas</name>
    <dbReference type="NCBI Taxonomy" id="1121448"/>
    <lineage>
        <taxon>Bacteria</taxon>
        <taxon>Pseudomonadati</taxon>
        <taxon>Thermodesulfobacteriota</taxon>
        <taxon>Desulfovibrionia</taxon>
        <taxon>Desulfovibrionales</taxon>
        <taxon>Desulfovibrionaceae</taxon>
        <taxon>Megalodesulfovibrio</taxon>
    </lineage>
</organism>
<dbReference type="OrthoDB" id="6398207at2"/>
<evidence type="ECO:0000256" key="1">
    <source>
        <dbReference type="ARBA" id="ARBA00022630"/>
    </source>
</evidence>
<dbReference type="AlphaFoldDB" id="T2GDR8"/>
<dbReference type="InterPro" id="IPR005025">
    <property type="entry name" value="FMN_Rdtase-like_dom"/>
</dbReference>
<reference evidence="4 5" key="1">
    <citation type="journal article" date="2013" name="J. Bacteriol.">
        <title>Roles of HynAB and Ech, the only two hydrogenases found in the model sulfate reducer Desulfovibrio gigas.</title>
        <authorList>
            <person name="Morais-Silva F.O."/>
            <person name="Santos C.I."/>
            <person name="Rodrigues R."/>
            <person name="Pereira I.A."/>
            <person name="Rodrigues-Pousada C."/>
        </authorList>
    </citation>
    <scope>NUCLEOTIDE SEQUENCE [LARGE SCALE GENOMIC DNA]</scope>
    <source>
        <strain evidence="5">ATCC 19364 / DSM 1382 / NCIMB 9332 / VKM B-1759</strain>
    </source>
</reference>
<keyword evidence="5" id="KW-1185">Reference proteome</keyword>
<dbReference type="SUPFAM" id="SSF52218">
    <property type="entry name" value="Flavoproteins"/>
    <property type="match status" value="1"/>
</dbReference>
<reference evidence="5" key="2">
    <citation type="submission" date="2013-07" db="EMBL/GenBank/DDBJ databases">
        <authorList>
            <person name="Morais-Silva F.O."/>
            <person name="Rezende A.M."/>
            <person name="Pimentel C."/>
            <person name="Resende D.M."/>
            <person name="Santos C.I."/>
            <person name="Clemente C."/>
            <person name="de Oliveira L.M."/>
            <person name="da Silva S.M."/>
            <person name="Costa D.A."/>
            <person name="Varela-Raposo A."/>
            <person name="Horacio E.C.A."/>
            <person name="Matos M."/>
            <person name="Flores O."/>
            <person name="Ruiz J.C."/>
            <person name="Rodrigues-Pousada C."/>
        </authorList>
    </citation>
    <scope>NUCLEOTIDE SEQUENCE [LARGE SCALE GENOMIC DNA]</scope>
    <source>
        <strain evidence="5">ATCC 19364 / DSM 1382 / NCIMB 9332 / VKM B-1759</strain>
    </source>
</reference>
<sequence length="221" mass="24576">MKAIAINGSPRKNWNTATLLQHALDGAREAGAQTEIVHLYDLSFTGCVSCFACKKIDGKHYGHCAVKDDLAPVLQAVAEADVLLMGTPVYFGSETGEMRSCLERLLFPYLTYTPDYECIFPGRLQAGMIYTMNITEDMIPEFQYEQLLSRVRGYVARVFGNCELQICTDTLQFSDYAKYLSTRWDAVAKAARREEVFPQDCAKARALGAALTERAAATADR</sequence>
<dbReference type="InterPro" id="IPR051796">
    <property type="entry name" value="ISF_SsuE-like"/>
</dbReference>
<feature type="domain" description="NADPH-dependent FMN reductase-like" evidence="3">
    <location>
        <begin position="1"/>
        <end position="105"/>
    </location>
</feature>
<dbReference type="STRING" id="1121448.DGI_2717"/>
<evidence type="ECO:0000313" key="4">
    <source>
        <dbReference type="EMBL" id="AGW14448.1"/>
    </source>
</evidence>
<dbReference type="eggNOG" id="COG0655">
    <property type="taxonomic scope" value="Bacteria"/>
</dbReference>
<dbReference type="PATRIC" id="fig|1121448.10.peg.2674"/>
<dbReference type="KEGG" id="dgg:DGI_2717"/>
<dbReference type="Pfam" id="PF03358">
    <property type="entry name" value="FMN_red"/>
    <property type="match status" value="1"/>
</dbReference>
<dbReference type="Proteomes" id="UP000016587">
    <property type="component" value="Chromosome"/>
</dbReference>
<protein>
    <submittedName>
        <fullName evidence="4">Putative NADPH-dependent FMN reductase</fullName>
    </submittedName>
</protein>
<gene>
    <name evidence="4" type="ORF">DGI_2717</name>
</gene>
<keyword evidence="2" id="KW-0288">FMN</keyword>
<dbReference type="RefSeq" id="WP_021761468.1">
    <property type="nucleotide sequence ID" value="NC_022444.1"/>
</dbReference>
<evidence type="ECO:0000259" key="3">
    <source>
        <dbReference type="Pfam" id="PF03358"/>
    </source>
</evidence>
<evidence type="ECO:0000256" key="2">
    <source>
        <dbReference type="ARBA" id="ARBA00022643"/>
    </source>
</evidence>
<dbReference type="Gene3D" id="3.40.50.360">
    <property type="match status" value="1"/>
</dbReference>
<dbReference type="HOGENOM" id="CLU_050993_2_0_7"/>
<dbReference type="InterPro" id="IPR029039">
    <property type="entry name" value="Flavoprotein-like_sf"/>
</dbReference>
<name>T2GDR8_MEGG1</name>
<dbReference type="GO" id="GO:0016491">
    <property type="term" value="F:oxidoreductase activity"/>
    <property type="evidence" value="ECO:0007669"/>
    <property type="project" value="InterPro"/>
</dbReference>
<accession>T2GDR8</accession>
<dbReference type="PANTHER" id="PTHR43278">
    <property type="entry name" value="NAD(P)H-DEPENDENT FMN-CONTAINING OXIDOREDUCTASE YWQN-RELATED"/>
    <property type="match status" value="1"/>
</dbReference>